<evidence type="ECO:0000313" key="4">
    <source>
        <dbReference type="Proteomes" id="UP000425916"/>
    </source>
</evidence>
<dbReference type="GO" id="GO:0016151">
    <property type="term" value="F:nickel cation binding"/>
    <property type="evidence" value="ECO:0007669"/>
    <property type="project" value="InterPro"/>
</dbReference>
<comment type="cofactor">
    <cofactor evidence="2">
        <name>Fe cation</name>
        <dbReference type="ChEBI" id="CHEBI:24875"/>
    </cofactor>
</comment>
<dbReference type="GO" id="GO:0047985">
    <property type="term" value="F:hydrogen dehydrogenase activity"/>
    <property type="evidence" value="ECO:0007669"/>
    <property type="project" value="UniProtKB-EC"/>
</dbReference>
<dbReference type="EC" id="1.12.1.2" evidence="3"/>
<gene>
    <name evidence="3" type="primary">hoxH</name>
    <name evidence="3" type="ORF">MGLY_04020</name>
</gene>
<keyword evidence="1 3" id="KW-0560">Oxidoreductase</keyword>
<keyword evidence="2" id="KW-0460">Magnesium</keyword>
<dbReference type="SUPFAM" id="SSF56762">
    <property type="entry name" value="HydB/Nqo4-like"/>
    <property type="match status" value="1"/>
</dbReference>
<dbReference type="RefSeq" id="WP_156271505.1">
    <property type="nucleotide sequence ID" value="NZ_CP046244.1"/>
</dbReference>
<feature type="binding site" evidence="2">
    <location>
        <position position="415"/>
    </location>
    <ligand>
        <name>Fe cation</name>
        <dbReference type="ChEBI" id="CHEBI:24875"/>
    </ligand>
</feature>
<feature type="binding site" evidence="2">
    <location>
        <position position="66"/>
    </location>
    <ligand>
        <name>Fe cation</name>
        <dbReference type="ChEBI" id="CHEBI:24875"/>
    </ligand>
</feature>
<dbReference type="Gene3D" id="1.10.645.10">
    <property type="entry name" value="Cytochrome-c3 Hydrogenase, chain B"/>
    <property type="match status" value="1"/>
</dbReference>
<feature type="binding site" evidence="2">
    <location>
        <position position="63"/>
    </location>
    <ligand>
        <name>Ni(2+)</name>
        <dbReference type="ChEBI" id="CHEBI:49786"/>
    </ligand>
</feature>
<dbReference type="InterPro" id="IPR029014">
    <property type="entry name" value="NiFe-Hase_large"/>
</dbReference>
<dbReference type="Pfam" id="PF00374">
    <property type="entry name" value="NiFeSe_Hases"/>
    <property type="match status" value="2"/>
</dbReference>
<dbReference type="GO" id="GO:0008901">
    <property type="term" value="F:ferredoxin hydrogenase activity"/>
    <property type="evidence" value="ECO:0007669"/>
    <property type="project" value="InterPro"/>
</dbReference>
<dbReference type="PANTHER" id="PTHR43600">
    <property type="entry name" value="COENZYME F420 HYDROGENASE, SUBUNIT ALPHA"/>
    <property type="match status" value="1"/>
</dbReference>
<sequence>MTEQAIQVDYIARVEGEGALKIKVKDGNISELQLRIFEPPRFFQGFLVGRRYDEVPGIVSRICGICPASHQLTAIQALEDALGIEVSQQTKDLRLLLALSQWIQSHTLHIYFLALPDFLGYESAIALARDHLPAVQRALELKRLGNDLTMLVGGREVHPVTPAVGGFTSVPSRQELQAIGERLAVARADALATIDLVASLSIPALERDCEHVALSDADGYAVNGGRLVSTKGLNIPAWQYRSHIKERHLEHSNALHSYIEGRGSFLVGPLARVNLNLEKLTPAARKIARETGVFPTGNPFYSALARSIELLHSIDACLALIDRLDPRPDNVPYTVQAGQGFAITEAPRGILYHSYRLNNQGLIEEADIVTPTAHNVASMEEDLRVFAPGVLDLPIEEATLKCEMVIRNYDPCISCSVHALRLEIERE</sequence>
<keyword evidence="3" id="KW-0371">Homeobox</keyword>
<feature type="binding site" evidence="2">
    <location>
        <position position="66"/>
    </location>
    <ligand>
        <name>Ni(2+)</name>
        <dbReference type="ChEBI" id="CHEBI:49786"/>
    </ligand>
</feature>
<evidence type="ECO:0000256" key="1">
    <source>
        <dbReference type="ARBA" id="ARBA00023002"/>
    </source>
</evidence>
<dbReference type="Proteomes" id="UP000425916">
    <property type="component" value="Chromosome"/>
</dbReference>
<keyword evidence="2" id="KW-0479">Metal-binding</keyword>
<comment type="cofactor">
    <cofactor evidence="2">
        <name>Ni(2+)</name>
        <dbReference type="ChEBI" id="CHEBI:49786"/>
    </cofactor>
</comment>
<dbReference type="OrthoDB" id="9761717at2"/>
<dbReference type="InterPro" id="IPR018194">
    <property type="entry name" value="Ni-dep_hyd_lsu_Ni_BS"/>
</dbReference>
<dbReference type="PANTHER" id="PTHR43600:SF4">
    <property type="entry name" value="CYTOSOLIC NIFE-HYDROGENASE, ALPHA SUBUNIT"/>
    <property type="match status" value="1"/>
</dbReference>
<name>A0A6I5ZMI7_9FIRM</name>
<dbReference type="AlphaFoldDB" id="A0A6I5ZMI7"/>
<accession>A0A6I5ZMI7</accession>
<dbReference type="GO" id="GO:0003677">
    <property type="term" value="F:DNA binding"/>
    <property type="evidence" value="ECO:0007669"/>
    <property type="project" value="UniProtKB-KW"/>
</dbReference>
<proteinExistence type="predicted"/>
<dbReference type="PROSITE" id="PS00508">
    <property type="entry name" value="NI_HGENASE_L_2"/>
    <property type="match status" value="1"/>
</dbReference>
<dbReference type="EMBL" id="CP046244">
    <property type="protein sequence ID" value="QGP91078.1"/>
    <property type="molecule type" value="Genomic_DNA"/>
</dbReference>
<evidence type="ECO:0000313" key="3">
    <source>
        <dbReference type="EMBL" id="QGP91078.1"/>
    </source>
</evidence>
<organism evidence="3 4">
    <name type="scientific">Neomoorella glycerini</name>
    <dbReference type="NCBI Taxonomy" id="55779"/>
    <lineage>
        <taxon>Bacteria</taxon>
        <taxon>Bacillati</taxon>
        <taxon>Bacillota</taxon>
        <taxon>Clostridia</taxon>
        <taxon>Neomoorellales</taxon>
        <taxon>Neomoorellaceae</taxon>
        <taxon>Neomoorella</taxon>
    </lineage>
</organism>
<reference evidence="3 4" key="1">
    <citation type="submission" date="2019-11" db="EMBL/GenBank/DDBJ databases">
        <title>Genome sequence of Moorella glycerini DSM11254.</title>
        <authorList>
            <person name="Poehlein A."/>
            <person name="Boeer T."/>
            <person name="Daniel R."/>
        </authorList>
    </citation>
    <scope>NUCLEOTIDE SEQUENCE [LARGE SCALE GENOMIC DNA]</scope>
    <source>
        <strain evidence="3 4">DSM 11254</strain>
    </source>
</reference>
<keyword evidence="2" id="KW-0408">Iron</keyword>
<dbReference type="InterPro" id="IPR001501">
    <property type="entry name" value="Ni-dep_hyd_lsu"/>
</dbReference>
<keyword evidence="4" id="KW-1185">Reference proteome</keyword>
<protein>
    <submittedName>
        <fullName evidence="3">NAD-reducing hydrogenase HoxS subunit beta</fullName>
        <ecNumber evidence="3">1.12.1.2</ecNumber>
    </submittedName>
</protein>
<keyword evidence="2" id="KW-0533">Nickel</keyword>
<feature type="binding site" evidence="2">
    <location>
        <position position="418"/>
    </location>
    <ligand>
        <name>Mg(2+)</name>
        <dbReference type="ChEBI" id="CHEBI:18420"/>
    </ligand>
</feature>
<feature type="binding site" evidence="2">
    <location>
        <position position="412"/>
    </location>
    <ligand>
        <name>Ni(2+)</name>
        <dbReference type="ChEBI" id="CHEBI:49786"/>
    </ligand>
</feature>
<feature type="binding site" evidence="2">
    <location>
        <position position="368"/>
    </location>
    <ligand>
        <name>Mg(2+)</name>
        <dbReference type="ChEBI" id="CHEBI:18420"/>
    </ligand>
</feature>
<evidence type="ECO:0000256" key="2">
    <source>
        <dbReference type="PIRSR" id="PIRSR601501-1"/>
    </source>
</evidence>